<sequence length="108" mass="11802">MPSERSGWRSSAEYDYVEDLSASDLAWEWLRRNKRYAKDYATLSKAAPDDASLKDALLDKWGLRFRGRSQPPGSKGLRTLGPNGGSVGDRAAEDSGGPERRGGTDDPA</sequence>
<dbReference type="Proteomes" id="UP001627408">
    <property type="component" value="Unassembled WGS sequence"/>
</dbReference>
<feature type="region of interest" description="Disordered" evidence="1">
    <location>
        <begin position="64"/>
        <end position="108"/>
    </location>
</feature>
<organism evidence="3 4">
    <name type="scientific">Tateyamaria armeniaca</name>
    <dbReference type="NCBI Taxonomy" id="2518930"/>
    <lineage>
        <taxon>Bacteria</taxon>
        <taxon>Pseudomonadati</taxon>
        <taxon>Pseudomonadota</taxon>
        <taxon>Alphaproteobacteria</taxon>
        <taxon>Rhodobacterales</taxon>
        <taxon>Roseobacteraceae</taxon>
        <taxon>Tateyamaria</taxon>
    </lineage>
</organism>
<dbReference type="RefSeq" id="WP_407590784.1">
    <property type="nucleotide sequence ID" value="NZ_JBHDIY010000002.1"/>
</dbReference>
<name>A0ABW8UQ66_9RHOB</name>
<accession>A0ABW8UQ66</accession>
<feature type="compositionally biased region" description="Basic and acidic residues" evidence="1">
    <location>
        <begin position="90"/>
        <end position="108"/>
    </location>
</feature>
<comment type="caution">
    <text evidence="3">The sequence shown here is derived from an EMBL/GenBank/DDBJ whole genome shotgun (WGS) entry which is preliminary data.</text>
</comment>
<dbReference type="InterPro" id="IPR045465">
    <property type="entry name" value="Trans_reg_dom"/>
</dbReference>
<reference evidence="3 4" key="1">
    <citation type="submission" date="2024-08" db="EMBL/GenBank/DDBJ databases">
        <title>Tateyamaria sp. nov., isolated from marine algae.</title>
        <authorList>
            <person name="Choi B.J."/>
            <person name="Kim J.M."/>
            <person name="Lee J.K."/>
            <person name="Choi D.G."/>
            <person name="Bayburt H."/>
            <person name="Baek J.H."/>
            <person name="Han D.M."/>
            <person name="Jeon C.O."/>
        </authorList>
    </citation>
    <scope>NUCLEOTIDE SEQUENCE [LARGE SCALE GENOMIC DNA]</scope>
    <source>
        <strain evidence="3 4">KMU-156</strain>
    </source>
</reference>
<evidence type="ECO:0000313" key="3">
    <source>
        <dbReference type="EMBL" id="MFL4469025.1"/>
    </source>
</evidence>
<evidence type="ECO:0000256" key="1">
    <source>
        <dbReference type="SAM" id="MobiDB-lite"/>
    </source>
</evidence>
<evidence type="ECO:0000259" key="2">
    <source>
        <dbReference type="Pfam" id="PF20109"/>
    </source>
</evidence>
<evidence type="ECO:0000313" key="4">
    <source>
        <dbReference type="Proteomes" id="UP001627408"/>
    </source>
</evidence>
<keyword evidence="4" id="KW-1185">Reference proteome</keyword>
<proteinExistence type="predicted"/>
<dbReference type="EMBL" id="JBHDIY010000002">
    <property type="protein sequence ID" value="MFL4469025.1"/>
    <property type="molecule type" value="Genomic_DNA"/>
</dbReference>
<dbReference type="Pfam" id="PF20109">
    <property type="entry name" value="Trans_reg_dom"/>
    <property type="match status" value="1"/>
</dbReference>
<gene>
    <name evidence="3" type="ORF">ACERZ8_03745</name>
</gene>
<protein>
    <submittedName>
        <fullName evidence="3">Transcriptional regulator domain-containing protein</fullName>
    </submittedName>
</protein>
<feature type="domain" description="Transcriptional regulator-like" evidence="2">
    <location>
        <begin position="8"/>
        <end position="66"/>
    </location>
</feature>